<dbReference type="OrthoDB" id="267032at2"/>
<evidence type="ECO:0000313" key="3">
    <source>
        <dbReference type="Proteomes" id="UP000253562"/>
    </source>
</evidence>
<organism evidence="2 3">
    <name type="scientific">Bremerella cremea</name>
    <dbReference type="NCBI Taxonomy" id="1031537"/>
    <lineage>
        <taxon>Bacteria</taxon>
        <taxon>Pseudomonadati</taxon>
        <taxon>Planctomycetota</taxon>
        <taxon>Planctomycetia</taxon>
        <taxon>Pirellulales</taxon>
        <taxon>Pirellulaceae</taxon>
        <taxon>Bremerella</taxon>
    </lineage>
</organism>
<gene>
    <name evidence="2" type="ORF">DTL42_09155</name>
</gene>
<reference evidence="2 3" key="1">
    <citation type="submission" date="2018-07" db="EMBL/GenBank/DDBJ databases">
        <title>Comparative genomes isolates from brazilian mangrove.</title>
        <authorList>
            <person name="De Araujo J.E."/>
            <person name="Taketani R.G."/>
            <person name="Silva M.C.P."/>
            <person name="Lourenco M.V."/>
            <person name="Oliveira V.M."/>
            <person name="Andreote F.D."/>
        </authorList>
    </citation>
    <scope>NUCLEOTIDE SEQUENCE [LARGE SCALE GENOMIC DNA]</scope>
    <source>
        <strain evidence="2 3">HEX PRIS-MGV</strain>
    </source>
</reference>
<dbReference type="Proteomes" id="UP000253562">
    <property type="component" value="Unassembled WGS sequence"/>
</dbReference>
<proteinExistence type="predicted"/>
<dbReference type="EMBL" id="QPEX01000011">
    <property type="protein sequence ID" value="RCS52972.1"/>
    <property type="molecule type" value="Genomic_DNA"/>
</dbReference>
<protein>
    <submittedName>
        <fullName evidence="2">Uncharacterized protein</fullName>
    </submittedName>
</protein>
<dbReference type="AlphaFoldDB" id="A0A368KVR1"/>
<dbReference type="SUPFAM" id="SSF55486">
    <property type="entry name" value="Metalloproteases ('zincins'), catalytic domain"/>
    <property type="match status" value="1"/>
</dbReference>
<accession>A0A368KVR1</accession>
<feature type="chain" id="PRO_5016909293" evidence="1">
    <location>
        <begin position="37"/>
        <end position="486"/>
    </location>
</feature>
<keyword evidence="1" id="KW-0732">Signal</keyword>
<dbReference type="PROSITE" id="PS51257">
    <property type="entry name" value="PROKAR_LIPOPROTEIN"/>
    <property type="match status" value="1"/>
</dbReference>
<evidence type="ECO:0000313" key="2">
    <source>
        <dbReference type="EMBL" id="RCS52972.1"/>
    </source>
</evidence>
<comment type="caution">
    <text evidence="2">The sequence shown here is derived from an EMBL/GenBank/DDBJ whole genome shotgun (WGS) entry which is preliminary data.</text>
</comment>
<feature type="signal peptide" evidence="1">
    <location>
        <begin position="1"/>
        <end position="36"/>
    </location>
</feature>
<name>A0A368KVR1_9BACT</name>
<dbReference type="Pfam" id="PF12044">
    <property type="entry name" value="Metallopep"/>
    <property type="match status" value="1"/>
</dbReference>
<sequence>MKSRLSLSLPQPFLHRLTRWALFCLLLLSCVSMAEANEMAAWKKEDQTTSYFVDLGEGRWLEVEPTGKEFRFEELDRKDKQVELIDRRRNIKINLLADYAELSVGGKPYSRWRKGGWVKTEDLPDYAQISPIDHKVRLIYFVPTDREPTAHYREKINTLMHFVNETYKYEFRRRGLPDRGLVFEADEQGVPIVHLLHGEKPAQYYNGAPNYDPYFQLRQLQPEIPRSIGNEQTHLVVTFLETYDSGPNQYEWPGGIALGGWRSADGGTANFSAWVLQDMFCATNIEDQKKLFQDRTPIEGRTALGHGRQNSPRFEFIEDGMGAVIHEVGHALGLPHDQRDDRHYIMGNGFRKMSVNLDEKTPVEKRARFSDDNARILAQSRLLNPNVDKEDHESPKFDLSVSNTDRPNIYKVQVKATDDKGLKAVLYFDDVRGTVVGGDDLAGSAAEKDLELELRTDEKQKSVRVEVKVIDQGGNISTARATHKIQ</sequence>
<dbReference type="InterPro" id="IPR021917">
    <property type="entry name" value="Unchr_Zn-peptidase-like"/>
</dbReference>
<dbReference type="RefSeq" id="WP_114368396.1">
    <property type="nucleotide sequence ID" value="NZ_QPEX01000011.1"/>
</dbReference>
<evidence type="ECO:0000256" key="1">
    <source>
        <dbReference type="SAM" id="SignalP"/>
    </source>
</evidence>